<dbReference type="AlphaFoldDB" id="A0A1Y2L9K9"/>
<dbReference type="Gene3D" id="2.30.110.10">
    <property type="entry name" value="Electron Transport, Fmn-binding Protein, Chain A"/>
    <property type="match status" value="1"/>
</dbReference>
<evidence type="ECO:0000313" key="6">
    <source>
        <dbReference type="Proteomes" id="UP000193396"/>
    </source>
</evidence>
<dbReference type="GO" id="GO:0016646">
    <property type="term" value="F:oxidoreductase activity, acting on the CH-NH group of donors, NAD or NADP as acceptor"/>
    <property type="evidence" value="ECO:0007669"/>
    <property type="project" value="UniProtKB-ARBA"/>
</dbReference>
<keyword evidence="6" id="KW-1185">Reference proteome</keyword>
<feature type="domain" description="Flavin reductase like" evidence="4">
    <location>
        <begin position="14"/>
        <end position="163"/>
    </location>
</feature>
<comment type="cofactor">
    <cofactor evidence="1">
        <name>FMN</name>
        <dbReference type="ChEBI" id="CHEBI:58210"/>
    </cofactor>
</comment>
<dbReference type="OrthoDB" id="9792436at2"/>
<comment type="similarity">
    <text evidence="3">Belongs to the flavoredoxin family.</text>
</comment>
<dbReference type="InterPro" id="IPR052174">
    <property type="entry name" value="Flavoredoxin"/>
</dbReference>
<dbReference type="EMBL" id="JFKB01000014">
    <property type="protein sequence ID" value="OSQ45693.1"/>
    <property type="molecule type" value="Genomic_DNA"/>
</dbReference>
<evidence type="ECO:0000259" key="4">
    <source>
        <dbReference type="SMART" id="SM00903"/>
    </source>
</evidence>
<dbReference type="Proteomes" id="UP000193396">
    <property type="component" value="Unassembled WGS sequence"/>
</dbReference>
<sequence>MQPEPYPLEKVYQLIEPGPVVLLTTADDGQNNVMTMSWHMMVEFTPPMIACVVSAGDHSYEALHKTGECVIAIPSVEMAEAVVGIGNCSGRETDKFATFNLTPAPARNVCAPLITQCFANLECQVRDTRMVKDYNIFVLEVVHAWRDPMQKTPRTIHHCGYGNFTVDGEVITLKSDMP</sequence>
<gene>
    <name evidence="5" type="ORF">TALK_17455</name>
</gene>
<proteinExistence type="inferred from homology"/>
<dbReference type="RefSeq" id="WP_085620431.1">
    <property type="nucleotide sequence ID" value="NZ_JFKB01000014.1"/>
</dbReference>
<dbReference type="PANTHER" id="PTHR43567:SF1">
    <property type="entry name" value="FLAVOREDOXIN"/>
    <property type="match status" value="1"/>
</dbReference>
<accession>A0A1Y2L9K9</accession>
<dbReference type="InterPro" id="IPR002563">
    <property type="entry name" value="Flavin_Rdtase-like_dom"/>
</dbReference>
<evidence type="ECO:0000256" key="1">
    <source>
        <dbReference type="ARBA" id="ARBA00001917"/>
    </source>
</evidence>
<protein>
    <submittedName>
        <fullName evidence="5">Flavin reductase</fullName>
    </submittedName>
</protein>
<reference evidence="5 6" key="1">
    <citation type="submission" date="2014-03" db="EMBL/GenBank/DDBJ databases">
        <title>The draft genome sequence of Thalassospira alkalitolerans JCM 18968.</title>
        <authorList>
            <person name="Lai Q."/>
            <person name="Shao Z."/>
        </authorList>
    </citation>
    <scope>NUCLEOTIDE SEQUENCE [LARGE SCALE GENOMIC DNA]</scope>
    <source>
        <strain evidence="5 6">JCM 18968</strain>
    </source>
</reference>
<dbReference type="GO" id="GO:0010181">
    <property type="term" value="F:FMN binding"/>
    <property type="evidence" value="ECO:0007669"/>
    <property type="project" value="InterPro"/>
</dbReference>
<evidence type="ECO:0000313" key="5">
    <source>
        <dbReference type="EMBL" id="OSQ45693.1"/>
    </source>
</evidence>
<dbReference type="Pfam" id="PF01613">
    <property type="entry name" value="Flavin_Reduct"/>
    <property type="match status" value="1"/>
</dbReference>
<organism evidence="5 6">
    <name type="scientific">Thalassospira alkalitolerans</name>
    <dbReference type="NCBI Taxonomy" id="1293890"/>
    <lineage>
        <taxon>Bacteria</taxon>
        <taxon>Pseudomonadati</taxon>
        <taxon>Pseudomonadota</taxon>
        <taxon>Alphaproteobacteria</taxon>
        <taxon>Rhodospirillales</taxon>
        <taxon>Thalassospiraceae</taxon>
        <taxon>Thalassospira</taxon>
    </lineage>
</organism>
<evidence type="ECO:0000256" key="3">
    <source>
        <dbReference type="ARBA" id="ARBA00038054"/>
    </source>
</evidence>
<comment type="caution">
    <text evidence="5">The sequence shown here is derived from an EMBL/GenBank/DDBJ whole genome shotgun (WGS) entry which is preliminary data.</text>
</comment>
<dbReference type="SMART" id="SM00903">
    <property type="entry name" value="Flavin_Reduct"/>
    <property type="match status" value="1"/>
</dbReference>
<keyword evidence="2" id="KW-0285">Flavoprotein</keyword>
<name>A0A1Y2L9K9_9PROT</name>
<dbReference type="InterPro" id="IPR012349">
    <property type="entry name" value="Split_barrel_FMN-bd"/>
</dbReference>
<dbReference type="SUPFAM" id="SSF50475">
    <property type="entry name" value="FMN-binding split barrel"/>
    <property type="match status" value="1"/>
</dbReference>
<dbReference type="PANTHER" id="PTHR43567">
    <property type="entry name" value="FLAVOREDOXIN-RELATED-RELATED"/>
    <property type="match status" value="1"/>
</dbReference>
<evidence type="ECO:0000256" key="2">
    <source>
        <dbReference type="ARBA" id="ARBA00022630"/>
    </source>
</evidence>
<dbReference type="STRING" id="1293890.TALK_17455"/>